<keyword evidence="2" id="KW-0472">Membrane</keyword>
<organism evidence="4 5">
    <name type="scientific">Neobacillus paridis</name>
    <dbReference type="NCBI Taxonomy" id="2803862"/>
    <lineage>
        <taxon>Bacteria</taxon>
        <taxon>Bacillati</taxon>
        <taxon>Bacillota</taxon>
        <taxon>Bacilli</taxon>
        <taxon>Bacillales</taxon>
        <taxon>Bacillaceae</taxon>
        <taxon>Neobacillus</taxon>
    </lineage>
</organism>
<feature type="chain" id="PRO_5046188053" evidence="3">
    <location>
        <begin position="23"/>
        <end position="264"/>
    </location>
</feature>
<keyword evidence="2" id="KW-0812">Transmembrane</keyword>
<feature type="coiled-coil region" evidence="1">
    <location>
        <begin position="195"/>
        <end position="222"/>
    </location>
</feature>
<dbReference type="NCBIfam" id="TIGR02878">
    <property type="entry name" value="spore_ypjB"/>
    <property type="match status" value="1"/>
</dbReference>
<evidence type="ECO:0000313" key="4">
    <source>
        <dbReference type="EMBL" id="MBL4954151.1"/>
    </source>
</evidence>
<evidence type="ECO:0000256" key="3">
    <source>
        <dbReference type="SAM" id="SignalP"/>
    </source>
</evidence>
<reference evidence="4 5" key="1">
    <citation type="submission" date="2021-01" db="EMBL/GenBank/DDBJ databases">
        <title>Genome public.</title>
        <authorList>
            <person name="Liu C."/>
            <person name="Sun Q."/>
        </authorList>
    </citation>
    <scope>NUCLEOTIDE SEQUENCE [LARGE SCALE GENOMIC DNA]</scope>
    <source>
        <strain evidence="4 5">YIM B02564</strain>
    </source>
</reference>
<gene>
    <name evidence="4" type="primary">ypjB</name>
    <name evidence="4" type="ORF">JK635_18450</name>
</gene>
<dbReference type="Proteomes" id="UP000623967">
    <property type="component" value="Unassembled WGS sequence"/>
</dbReference>
<protein>
    <submittedName>
        <fullName evidence="4">Sporulation protein YpjB</fullName>
    </submittedName>
</protein>
<keyword evidence="1" id="KW-0175">Coiled coil</keyword>
<dbReference type="Pfam" id="PF09577">
    <property type="entry name" value="Spore_YpjB"/>
    <property type="match status" value="1"/>
</dbReference>
<evidence type="ECO:0000313" key="5">
    <source>
        <dbReference type="Proteomes" id="UP000623967"/>
    </source>
</evidence>
<keyword evidence="2" id="KW-1133">Transmembrane helix</keyword>
<accession>A0ABS1TS55</accession>
<dbReference type="RefSeq" id="WP_202655405.1">
    <property type="nucleotide sequence ID" value="NZ_JAESWB010000278.1"/>
</dbReference>
<feature type="signal peptide" evidence="3">
    <location>
        <begin position="1"/>
        <end position="22"/>
    </location>
</feature>
<proteinExistence type="predicted"/>
<sequence length="264" mass="30507">MKGKWLYLVAIILMLTPITVIAEVQTPMEKLDDISDEALQMVKYHRYGDAKKLLDYFSDQFTSVSGKAQPLTMDEVRIINTSHDEAMEAAVSPTMNHEERINRLTKFRLVIDAIVTSHQPLWTEMETQIMTALTEAKVAAVNGDRSQFHTSYNTFLSLYNMIYPSMKIDVPAENIQRLDARIKYIDEYRSAILTSKEKQTELEKLDTDMKNLFANIENDEADPSLWWVIISTGSIIIMTLSYVGWRKYQGEKEIKKNAREKHKD</sequence>
<feature type="transmembrane region" description="Helical" evidence="2">
    <location>
        <begin position="225"/>
        <end position="245"/>
    </location>
</feature>
<keyword evidence="3" id="KW-0732">Signal</keyword>
<evidence type="ECO:0000256" key="1">
    <source>
        <dbReference type="SAM" id="Coils"/>
    </source>
</evidence>
<keyword evidence="5" id="KW-1185">Reference proteome</keyword>
<name>A0ABS1TS55_9BACI</name>
<evidence type="ECO:0000256" key="2">
    <source>
        <dbReference type="SAM" id="Phobius"/>
    </source>
</evidence>
<comment type="caution">
    <text evidence="4">The sequence shown here is derived from an EMBL/GenBank/DDBJ whole genome shotgun (WGS) entry which is preliminary data.</text>
</comment>
<dbReference type="EMBL" id="JAESWB010000278">
    <property type="protein sequence ID" value="MBL4954151.1"/>
    <property type="molecule type" value="Genomic_DNA"/>
</dbReference>
<dbReference type="InterPro" id="IPR014231">
    <property type="entry name" value="Spore_YpjB"/>
</dbReference>